<dbReference type="EMBL" id="JANBVN010000011">
    <property type="protein sequence ID" value="KAJ9164605.1"/>
    <property type="molecule type" value="Genomic_DNA"/>
</dbReference>
<dbReference type="PANTHER" id="PTHR20958:SF6">
    <property type="entry name" value="GLYCINE N-ACYLTRANSFERASE-LIKE PROTEIN"/>
    <property type="match status" value="1"/>
</dbReference>
<dbReference type="PROSITE" id="PS51186">
    <property type="entry name" value="GNAT"/>
    <property type="match status" value="1"/>
</dbReference>
<reference evidence="2" key="1">
    <citation type="submission" date="2022-07" db="EMBL/GenBank/DDBJ databases">
        <title>Fungi with potential for degradation of polypropylene.</title>
        <authorList>
            <person name="Gostincar C."/>
        </authorList>
    </citation>
    <scope>NUCLEOTIDE SEQUENCE</scope>
    <source>
        <strain evidence="2">EXF-13287</strain>
    </source>
</reference>
<proteinExistence type="predicted"/>
<sequence length="345" mass="37554">MSPKYTVDTFPPSSIPPHLLTRLNAHLPFSLTVLRRIQVACRKKGGSSAHSHIIYVHDGGSHSGPCPFAAAYLDLSRGPETECWIYSTLQDAVPPNRDPTSSDALAPAGLSPEAGEVCVQQVLRLLRRIRAIESVFASASADGSGSEEGLNRGHSRAHVRVGALHETVHRALVDAGVRVKATSVVPVGQEWEFYSTWLIRVENLKAGDEVDLPEGMRWDVLRGKDTALVKSRTTIPKRDDTMLMVPSTVIRRQDGTPVAWGYLGVDGSVSTLHVEEPYRGRGLAKALTGRLLRTRLQELGDDGWCSTDISTTNSQSQGVFRSIGGKPAWTVSWMYVDLATVGEPL</sequence>
<dbReference type="InterPro" id="IPR016181">
    <property type="entry name" value="Acyl_CoA_acyltransferase"/>
</dbReference>
<name>A0AA38SCP3_9PEZI</name>
<dbReference type="PANTHER" id="PTHR20958">
    <property type="entry name" value="GLYCINE N-ACYLTRANSFERASE-LIKE PROTEIN"/>
    <property type="match status" value="1"/>
</dbReference>
<dbReference type="InterPro" id="IPR053225">
    <property type="entry name" value="Acyl-CoA_N-acyltransferase"/>
</dbReference>
<accession>A0AA38SCP3</accession>
<dbReference type="AlphaFoldDB" id="A0AA38SCP3"/>
<dbReference type="Gene3D" id="3.40.630.30">
    <property type="match status" value="1"/>
</dbReference>
<dbReference type="Proteomes" id="UP001174691">
    <property type="component" value="Unassembled WGS sequence"/>
</dbReference>
<keyword evidence="3" id="KW-1185">Reference proteome</keyword>
<dbReference type="InterPro" id="IPR000182">
    <property type="entry name" value="GNAT_dom"/>
</dbReference>
<comment type="caution">
    <text evidence="2">The sequence shown here is derived from an EMBL/GenBank/DDBJ whole genome shotgun (WGS) entry which is preliminary data.</text>
</comment>
<protein>
    <recommendedName>
        <fullName evidence="1">N-acetyltransferase domain-containing protein</fullName>
    </recommendedName>
</protein>
<feature type="domain" description="N-acetyltransferase" evidence="1">
    <location>
        <begin position="199"/>
        <end position="345"/>
    </location>
</feature>
<evidence type="ECO:0000313" key="2">
    <source>
        <dbReference type="EMBL" id="KAJ9164605.1"/>
    </source>
</evidence>
<dbReference type="SUPFAM" id="SSF55729">
    <property type="entry name" value="Acyl-CoA N-acyltransferases (Nat)"/>
    <property type="match status" value="1"/>
</dbReference>
<evidence type="ECO:0000313" key="3">
    <source>
        <dbReference type="Proteomes" id="UP001174691"/>
    </source>
</evidence>
<organism evidence="2 3">
    <name type="scientific">Coniochaeta hoffmannii</name>
    <dbReference type="NCBI Taxonomy" id="91930"/>
    <lineage>
        <taxon>Eukaryota</taxon>
        <taxon>Fungi</taxon>
        <taxon>Dikarya</taxon>
        <taxon>Ascomycota</taxon>
        <taxon>Pezizomycotina</taxon>
        <taxon>Sordariomycetes</taxon>
        <taxon>Sordariomycetidae</taxon>
        <taxon>Coniochaetales</taxon>
        <taxon>Coniochaetaceae</taxon>
        <taxon>Coniochaeta</taxon>
    </lineage>
</organism>
<evidence type="ECO:0000259" key="1">
    <source>
        <dbReference type="PROSITE" id="PS51186"/>
    </source>
</evidence>
<gene>
    <name evidence="2" type="ORF">NKR19_g1270</name>
</gene>
<dbReference type="GO" id="GO:0016747">
    <property type="term" value="F:acyltransferase activity, transferring groups other than amino-acyl groups"/>
    <property type="evidence" value="ECO:0007669"/>
    <property type="project" value="InterPro"/>
</dbReference>